<evidence type="ECO:0000256" key="2">
    <source>
        <dbReference type="SAM" id="Phobius"/>
    </source>
</evidence>
<dbReference type="EMBL" id="JBEZFP010000026">
    <property type="protein sequence ID" value="MEU8134404.1"/>
    <property type="molecule type" value="Genomic_DNA"/>
</dbReference>
<feature type="transmembrane region" description="Helical" evidence="2">
    <location>
        <begin position="107"/>
        <end position="124"/>
    </location>
</feature>
<keyword evidence="4" id="KW-1185">Reference proteome</keyword>
<feature type="compositionally biased region" description="Basic and acidic residues" evidence="1">
    <location>
        <begin position="31"/>
        <end position="44"/>
    </location>
</feature>
<feature type="region of interest" description="Disordered" evidence="1">
    <location>
        <begin position="1"/>
        <end position="99"/>
    </location>
</feature>
<gene>
    <name evidence="3" type="ORF">AB0C36_12930</name>
</gene>
<protein>
    <recommendedName>
        <fullName evidence="5">DUF2530 domain-containing protein</fullName>
    </recommendedName>
</protein>
<evidence type="ECO:0000313" key="3">
    <source>
        <dbReference type="EMBL" id="MEU8134404.1"/>
    </source>
</evidence>
<accession>A0ABV3DHL3</accession>
<sequence length="170" mass="18452">MSRHGKRRRTSPEESYDMDSYDTAAFAADTGGEHDDHAGDDRRGTPGPPDSDPAAPGSAPAAPAAETYSDAATVHDADAASGDAPPPASGRIRRPDPEPLEADDVKIVGIGTLVWFGLFLLCLPFRDTLERDGREWWPWCALAGAGLGLLGLWYVRRRRDAIRRRADQSR</sequence>
<reference evidence="3 4" key="1">
    <citation type="submission" date="2024-06" db="EMBL/GenBank/DDBJ databases">
        <title>The Natural Products Discovery Center: Release of the First 8490 Sequenced Strains for Exploring Actinobacteria Biosynthetic Diversity.</title>
        <authorList>
            <person name="Kalkreuter E."/>
            <person name="Kautsar S.A."/>
            <person name="Yang D."/>
            <person name="Bader C.D."/>
            <person name="Teijaro C.N."/>
            <person name="Fluegel L."/>
            <person name="Davis C.M."/>
            <person name="Simpson J.R."/>
            <person name="Lauterbach L."/>
            <person name="Steele A.D."/>
            <person name="Gui C."/>
            <person name="Meng S."/>
            <person name="Li G."/>
            <person name="Viehrig K."/>
            <person name="Ye F."/>
            <person name="Su P."/>
            <person name="Kiefer A.F."/>
            <person name="Nichols A."/>
            <person name="Cepeda A.J."/>
            <person name="Yan W."/>
            <person name="Fan B."/>
            <person name="Jiang Y."/>
            <person name="Adhikari A."/>
            <person name="Zheng C.-J."/>
            <person name="Schuster L."/>
            <person name="Cowan T.M."/>
            <person name="Smanski M.J."/>
            <person name="Chevrette M.G."/>
            <person name="De Carvalho L.P.S."/>
            <person name="Shen B."/>
        </authorList>
    </citation>
    <scope>NUCLEOTIDE SEQUENCE [LARGE SCALE GENOMIC DNA]</scope>
    <source>
        <strain evidence="3 4">NPDC048946</strain>
    </source>
</reference>
<evidence type="ECO:0000256" key="1">
    <source>
        <dbReference type="SAM" id="MobiDB-lite"/>
    </source>
</evidence>
<comment type="caution">
    <text evidence="3">The sequence shown here is derived from an EMBL/GenBank/DDBJ whole genome shotgun (WGS) entry which is preliminary data.</text>
</comment>
<name>A0ABV3DHL3_9ACTN</name>
<evidence type="ECO:0008006" key="5">
    <source>
        <dbReference type="Google" id="ProtNLM"/>
    </source>
</evidence>
<keyword evidence="2" id="KW-1133">Transmembrane helix</keyword>
<organism evidence="3 4">
    <name type="scientific">Streptodolium elevatio</name>
    <dbReference type="NCBI Taxonomy" id="3157996"/>
    <lineage>
        <taxon>Bacteria</taxon>
        <taxon>Bacillati</taxon>
        <taxon>Actinomycetota</taxon>
        <taxon>Actinomycetes</taxon>
        <taxon>Kitasatosporales</taxon>
        <taxon>Streptomycetaceae</taxon>
        <taxon>Streptodolium</taxon>
    </lineage>
</organism>
<evidence type="ECO:0000313" key="4">
    <source>
        <dbReference type="Proteomes" id="UP001551482"/>
    </source>
</evidence>
<keyword evidence="2" id="KW-0472">Membrane</keyword>
<feature type="compositionally biased region" description="Low complexity" evidence="1">
    <location>
        <begin position="52"/>
        <end position="72"/>
    </location>
</feature>
<dbReference type="RefSeq" id="WP_358353027.1">
    <property type="nucleotide sequence ID" value="NZ_JBEZFP010000026.1"/>
</dbReference>
<feature type="transmembrane region" description="Helical" evidence="2">
    <location>
        <begin position="136"/>
        <end position="155"/>
    </location>
</feature>
<proteinExistence type="predicted"/>
<keyword evidence="2" id="KW-0812">Transmembrane</keyword>
<dbReference type="Proteomes" id="UP001551482">
    <property type="component" value="Unassembled WGS sequence"/>
</dbReference>